<name>A0ABD0V9D0_DENTH</name>
<evidence type="ECO:0000313" key="1">
    <source>
        <dbReference type="EMBL" id="KAL0921829.1"/>
    </source>
</evidence>
<gene>
    <name evidence="1" type="ORF">M5K25_008941</name>
</gene>
<reference evidence="1 2" key="1">
    <citation type="journal article" date="2024" name="Plant Biotechnol. J.">
        <title>Dendrobium thyrsiflorum genome and its molecular insights into genes involved in important horticultural traits.</title>
        <authorList>
            <person name="Chen B."/>
            <person name="Wang J.Y."/>
            <person name="Zheng P.J."/>
            <person name="Li K.L."/>
            <person name="Liang Y.M."/>
            <person name="Chen X.F."/>
            <person name="Zhang C."/>
            <person name="Zhao X."/>
            <person name="He X."/>
            <person name="Zhang G.Q."/>
            <person name="Liu Z.J."/>
            <person name="Xu Q."/>
        </authorList>
    </citation>
    <scope>NUCLEOTIDE SEQUENCE [LARGE SCALE GENOMIC DNA]</scope>
    <source>
        <strain evidence="1">GZMU011</strain>
    </source>
</reference>
<keyword evidence="2" id="KW-1185">Reference proteome</keyword>
<protein>
    <submittedName>
        <fullName evidence="1">Uncharacterized protein</fullName>
    </submittedName>
</protein>
<organism evidence="1 2">
    <name type="scientific">Dendrobium thyrsiflorum</name>
    <name type="common">Pinecone-like raceme dendrobium</name>
    <name type="synonym">Orchid</name>
    <dbReference type="NCBI Taxonomy" id="117978"/>
    <lineage>
        <taxon>Eukaryota</taxon>
        <taxon>Viridiplantae</taxon>
        <taxon>Streptophyta</taxon>
        <taxon>Embryophyta</taxon>
        <taxon>Tracheophyta</taxon>
        <taxon>Spermatophyta</taxon>
        <taxon>Magnoliopsida</taxon>
        <taxon>Liliopsida</taxon>
        <taxon>Asparagales</taxon>
        <taxon>Orchidaceae</taxon>
        <taxon>Epidendroideae</taxon>
        <taxon>Malaxideae</taxon>
        <taxon>Dendrobiinae</taxon>
        <taxon>Dendrobium</taxon>
    </lineage>
</organism>
<dbReference type="Proteomes" id="UP001552299">
    <property type="component" value="Unassembled WGS sequence"/>
</dbReference>
<dbReference type="EMBL" id="JANQDX010000007">
    <property type="protein sequence ID" value="KAL0921829.1"/>
    <property type="molecule type" value="Genomic_DNA"/>
</dbReference>
<evidence type="ECO:0000313" key="2">
    <source>
        <dbReference type="Proteomes" id="UP001552299"/>
    </source>
</evidence>
<sequence length="82" mass="8938">MSSNKLLVSFVPDGGIYSSSLQEKLYEGDYICNSKCRKQGEIILGGHRTQLPSGGELDAATSPGTEQYRAAYQIGDDVTHFH</sequence>
<dbReference type="AlphaFoldDB" id="A0ABD0V9D0"/>
<accession>A0ABD0V9D0</accession>
<proteinExistence type="predicted"/>
<comment type="caution">
    <text evidence="1">The sequence shown here is derived from an EMBL/GenBank/DDBJ whole genome shotgun (WGS) entry which is preliminary data.</text>
</comment>